<dbReference type="InterPro" id="IPR007321">
    <property type="entry name" value="Transposase_28"/>
</dbReference>
<feature type="compositionally biased region" description="Low complexity" evidence="2">
    <location>
        <begin position="590"/>
        <end position="606"/>
    </location>
</feature>
<evidence type="ECO:0000259" key="3">
    <source>
        <dbReference type="Pfam" id="PF04195"/>
    </source>
</evidence>
<evidence type="ECO:0000256" key="1">
    <source>
        <dbReference type="SAM" id="Coils"/>
    </source>
</evidence>
<feature type="compositionally biased region" description="Acidic residues" evidence="2">
    <location>
        <begin position="515"/>
        <end position="528"/>
    </location>
</feature>
<accession>A0AAD8TB78</accession>
<feature type="region of interest" description="Disordered" evidence="2">
    <location>
        <begin position="192"/>
        <end position="211"/>
    </location>
</feature>
<gene>
    <name evidence="4" type="ORF">QYE76_040237</name>
</gene>
<proteinExistence type="predicted"/>
<reference evidence="4" key="1">
    <citation type="submission" date="2023-07" db="EMBL/GenBank/DDBJ databases">
        <title>A chromosome-level genome assembly of Lolium multiflorum.</title>
        <authorList>
            <person name="Chen Y."/>
            <person name="Copetti D."/>
            <person name="Kolliker R."/>
            <person name="Studer B."/>
        </authorList>
    </citation>
    <scope>NUCLEOTIDE SEQUENCE</scope>
    <source>
        <strain evidence="4">02402/16</strain>
        <tissue evidence="4">Leaf</tissue>
    </source>
</reference>
<dbReference type="PANTHER" id="PTHR33026">
    <property type="entry name" value="OS06G0360600 PROTEIN"/>
    <property type="match status" value="1"/>
</dbReference>
<feature type="coiled-coil region" evidence="1">
    <location>
        <begin position="788"/>
        <end position="868"/>
    </location>
</feature>
<name>A0AAD8TB78_LOLMU</name>
<sequence>MHATVRPFSFRRRIRSANLRARSINTPTRGNSPFFSPHQHFIFLLAPRRPSDLDSGELRRRELRAPSPRASPRSKIVAVDREISPPPIRGHAGRFTASSATFILAGASPVRRAIDAGSMPIDSHCTGSSPNSPDPSSLEPICPDPIAYLPPYVSDIRLAQPFSASSSTKLGRIPTAQELEEELQGQARMAAKVQETENKKASKARNREGERGQWWPCETTDTELRELQNEGMISAHWSFIRDTVVPKPGAGEVVMTKAWVERGLSLPCSEFFLSILNTYGLQPHNICPNSYLLLSNFATLCEGHLGIRPDVKLWQFFFRVKKETKDKAMLNCGSMTFMLRPGRMYPPHDSHESVRYWNAGWFYEKNVSVPEIHDGLPKFNKEPPEELASWSFIPSLSLTPILEKAARRISWLVHDGLTGTQLTLSWFTRRIQPLRYNARLICAYTGADDQLRATRHDLPDDSLKRRFKTLVKIGRGQPIPELIKDIYTNDQCPSLATLAEENLRTILRVPSSGDTAEEVPDDEEEEEEQAPRKAAPRPSKRPRAKAPKAGASGEASAKKPKIIKPPPLDSRKAERERLKMLSTAGKRSRPIIPGAPTPTTAATRTISQEPITKYMKKSPAVGPTTPAPPSASHTAPPPSPPQRNNLPSCRKHSTGSNSGSSEKVGGEDPKAKGPAQEETEILGQGEAEITSSEKVGAGAGDVVVFPKNFGDLADITSTPKAYATKFFNKLTEAEKWELEQDLLNAMLNNAWGKPDAATSEIQEFKKDVGFFDKLVCKQKILIGASSSLATTSSELENLRSSYQELETKLKESEQRKEQAEKQLAEKNSELIREKGEFLLKRNADSETIKRQQKELNGLRKYMETAEHHWDLLAENILEPLGYSERRRNKFPRDDVLSLAGDDCKDLISASRKICHNLSLKKSRTCGLRKLVKRMDILPELVTDLQASSARGAAAMTLTMCLAHNPEMDLDRVTTGVPPTADVGALLDAVSGYDTRIARRIRHDEFYDKAVLLRTSPLKLNFKKSVTRKPDLRNPEPSLPGPAPRMLPKRNPSPALRLPKKKKRARKMYRLRLRTPKGKIQRAMLLRPRRSENFYVLREKTMHHFGPSEGL</sequence>
<dbReference type="AlphaFoldDB" id="A0AAD8TB78"/>
<dbReference type="PANTHER" id="PTHR33026:SF7">
    <property type="entry name" value="OS03G0100275 PROTEIN"/>
    <property type="match status" value="1"/>
</dbReference>
<dbReference type="Pfam" id="PF04195">
    <property type="entry name" value="Transposase_28"/>
    <property type="match status" value="1"/>
</dbReference>
<comment type="caution">
    <text evidence="4">The sequence shown here is derived from an EMBL/GenBank/DDBJ whole genome shotgun (WGS) entry which is preliminary data.</text>
</comment>
<feature type="region of interest" description="Disordered" evidence="2">
    <location>
        <begin position="507"/>
        <end position="679"/>
    </location>
</feature>
<dbReference type="Proteomes" id="UP001231189">
    <property type="component" value="Unassembled WGS sequence"/>
</dbReference>
<evidence type="ECO:0000313" key="4">
    <source>
        <dbReference type="EMBL" id="KAK1679389.1"/>
    </source>
</evidence>
<feature type="region of interest" description="Disordered" evidence="2">
    <location>
        <begin position="1024"/>
        <end position="1062"/>
    </location>
</feature>
<keyword evidence="1" id="KW-0175">Coiled coil</keyword>
<feature type="compositionally biased region" description="Basic residues" evidence="2">
    <location>
        <begin position="534"/>
        <end position="546"/>
    </location>
</feature>
<keyword evidence="5" id="KW-1185">Reference proteome</keyword>
<feature type="domain" description="Transposase (putative) gypsy type" evidence="3">
    <location>
        <begin position="254"/>
        <end position="321"/>
    </location>
</feature>
<feature type="compositionally biased region" description="Basic and acidic residues" evidence="2">
    <location>
        <begin position="569"/>
        <end position="579"/>
    </location>
</feature>
<evidence type="ECO:0000313" key="5">
    <source>
        <dbReference type="Proteomes" id="UP001231189"/>
    </source>
</evidence>
<feature type="compositionally biased region" description="Basic and acidic residues" evidence="2">
    <location>
        <begin position="194"/>
        <end position="211"/>
    </location>
</feature>
<feature type="compositionally biased region" description="Pro residues" evidence="2">
    <location>
        <begin position="625"/>
        <end position="641"/>
    </location>
</feature>
<evidence type="ECO:0000256" key="2">
    <source>
        <dbReference type="SAM" id="MobiDB-lite"/>
    </source>
</evidence>
<organism evidence="4 5">
    <name type="scientific">Lolium multiflorum</name>
    <name type="common">Italian ryegrass</name>
    <name type="synonym">Lolium perenne subsp. multiflorum</name>
    <dbReference type="NCBI Taxonomy" id="4521"/>
    <lineage>
        <taxon>Eukaryota</taxon>
        <taxon>Viridiplantae</taxon>
        <taxon>Streptophyta</taxon>
        <taxon>Embryophyta</taxon>
        <taxon>Tracheophyta</taxon>
        <taxon>Spermatophyta</taxon>
        <taxon>Magnoliopsida</taxon>
        <taxon>Liliopsida</taxon>
        <taxon>Poales</taxon>
        <taxon>Poaceae</taxon>
        <taxon>BOP clade</taxon>
        <taxon>Pooideae</taxon>
        <taxon>Poodae</taxon>
        <taxon>Poeae</taxon>
        <taxon>Poeae Chloroplast Group 2 (Poeae type)</taxon>
        <taxon>Loliodinae</taxon>
        <taxon>Loliinae</taxon>
        <taxon>Lolium</taxon>
    </lineage>
</organism>
<protein>
    <recommendedName>
        <fullName evidence="3">Transposase (putative) gypsy type domain-containing protein</fullName>
    </recommendedName>
</protein>
<dbReference type="EMBL" id="JAUUTY010000002">
    <property type="protein sequence ID" value="KAK1679389.1"/>
    <property type="molecule type" value="Genomic_DNA"/>
</dbReference>